<evidence type="ECO:0000313" key="2">
    <source>
        <dbReference type="Proteomes" id="UP000182975"/>
    </source>
</evidence>
<dbReference type="Pfam" id="PF16152">
    <property type="entry name" value="DUF4860"/>
    <property type="match status" value="1"/>
</dbReference>
<sequence>MMPESTNVLDAMTAMRPARRGNKSQGMFLGILLVFFFVILLVALSSGVTVYRNVANTQANSVDAKLGLSLISNLVRSTDAADAVASADGPEGKALVLVERIDSGTYETRIYLYHGSIVQEYALANAAYTPEKATELLASSVFEFSYENGVLSITTDQGTSHVALRSEQGSA</sequence>
<accession>A0A1H8PVP7</accession>
<reference evidence="2" key="1">
    <citation type="submission" date="2016-10" db="EMBL/GenBank/DDBJ databases">
        <authorList>
            <person name="Varghese N."/>
        </authorList>
    </citation>
    <scope>NUCLEOTIDE SEQUENCE [LARGE SCALE GENOMIC DNA]</scope>
    <source>
        <strain evidence="2">DSM 21843</strain>
    </source>
</reference>
<organism evidence="1 2">
    <name type="scientific">Denitrobacterium detoxificans</name>
    <dbReference type="NCBI Taxonomy" id="79604"/>
    <lineage>
        <taxon>Bacteria</taxon>
        <taxon>Bacillati</taxon>
        <taxon>Actinomycetota</taxon>
        <taxon>Coriobacteriia</taxon>
        <taxon>Eggerthellales</taxon>
        <taxon>Eggerthellaceae</taxon>
        <taxon>Denitrobacterium</taxon>
    </lineage>
</organism>
<dbReference type="Proteomes" id="UP000182975">
    <property type="component" value="Unassembled WGS sequence"/>
</dbReference>
<dbReference type="RefSeq" id="WP_256209987.1">
    <property type="nucleotide sequence ID" value="NZ_FOEC01000001.1"/>
</dbReference>
<dbReference type="STRING" id="79604.AAY81_00695"/>
<evidence type="ECO:0000313" key="1">
    <source>
        <dbReference type="EMBL" id="SEO46069.1"/>
    </source>
</evidence>
<dbReference type="EMBL" id="FOEC01000001">
    <property type="protein sequence ID" value="SEO46069.1"/>
    <property type="molecule type" value="Genomic_DNA"/>
</dbReference>
<evidence type="ECO:0008006" key="3">
    <source>
        <dbReference type="Google" id="ProtNLM"/>
    </source>
</evidence>
<dbReference type="InterPro" id="IPR032340">
    <property type="entry name" value="DUF4860"/>
</dbReference>
<name>A0A1H8PVP7_9ACTN</name>
<dbReference type="AlphaFoldDB" id="A0A1H8PVP7"/>
<gene>
    <name evidence="1" type="ORF">SAMN02910314_00334</name>
</gene>
<protein>
    <recommendedName>
        <fullName evidence="3">DUF4860 domain-containing protein</fullName>
    </recommendedName>
</protein>
<proteinExistence type="predicted"/>
<keyword evidence="2" id="KW-1185">Reference proteome</keyword>